<sequence length="430" mass="49002">MMPSSSSPFNVDGDDCFFFESEHLALRGNKDYCEVVKSLVVLSAQREKLIKDYNKVVEIQKTVVDNPEILAKLAKGEDLGIELPPMFDLHKLPVINFDKYNVKLKQSDLDEIYTDVADDPEDWKKEQESVRRDNYQTWTAEEQKKLEELLIKHPPELIERRRFKKIASELGNRSLAQVTSRIQKYFLKLHKAGLPIPGRIPKTLEKKKPFSHKHQRYNHFLLKPTTFFPEFNTPVTMNELTEEAPGPFTNQPSTSTSTSSNYLMAVNYQYDAEIANKSKGELQLDLLKRIKEEKMKESDDYQHSGYKCDYCKCEPIIGSRWHCMLCPESVDYCTDCAVSQMYSNNAHPFTHPMAVSRGDERYNLGGGETRISPMANEESSNDSYGLELGDNEEENEEDSSGGANEDELGDNEEENEADSSGGANEDGSNE</sequence>
<evidence type="ECO:0000256" key="6">
    <source>
        <dbReference type="SAM" id="MobiDB-lite"/>
    </source>
</evidence>
<dbReference type="InterPro" id="IPR043145">
    <property type="entry name" value="Znf_ZZ_sf"/>
</dbReference>
<dbReference type="SUPFAM" id="SSF57850">
    <property type="entry name" value="RING/U-box"/>
    <property type="match status" value="1"/>
</dbReference>
<evidence type="ECO:0000256" key="4">
    <source>
        <dbReference type="ARBA" id="ARBA00022833"/>
    </source>
</evidence>
<feature type="compositionally biased region" description="Acidic residues" evidence="6">
    <location>
        <begin position="389"/>
        <end position="417"/>
    </location>
</feature>
<dbReference type="PANTHER" id="PTHR22705:SF0">
    <property type="entry name" value="ZZ-TYPE ZINC FINGER-CONTAINING PROTEIN 3"/>
    <property type="match status" value="1"/>
</dbReference>
<dbReference type="InterPro" id="IPR000433">
    <property type="entry name" value="Znf_ZZ"/>
</dbReference>
<dbReference type="AlphaFoldDB" id="A0A9N9TJH0"/>
<protein>
    <recommendedName>
        <fullName evidence="7">ZZ-type domain-containing protein</fullName>
    </recommendedName>
</protein>
<dbReference type="Gene3D" id="1.10.10.60">
    <property type="entry name" value="Homeodomain-like"/>
    <property type="match status" value="1"/>
</dbReference>
<evidence type="ECO:0000313" key="8">
    <source>
        <dbReference type="EMBL" id="CAG9857365.1"/>
    </source>
</evidence>
<evidence type="ECO:0000313" key="9">
    <source>
        <dbReference type="Proteomes" id="UP001153712"/>
    </source>
</evidence>
<dbReference type="EMBL" id="OU900106">
    <property type="protein sequence ID" value="CAG9857365.1"/>
    <property type="molecule type" value="Genomic_DNA"/>
</dbReference>
<keyword evidence="9" id="KW-1185">Reference proteome</keyword>
<reference evidence="8" key="1">
    <citation type="submission" date="2022-01" db="EMBL/GenBank/DDBJ databases">
        <authorList>
            <person name="King R."/>
        </authorList>
    </citation>
    <scope>NUCLEOTIDE SEQUENCE</scope>
</reference>
<name>A0A9N9TJH0_PHYSR</name>
<feature type="domain" description="ZZ-type" evidence="7">
    <location>
        <begin position="303"/>
        <end position="361"/>
    </location>
</feature>
<dbReference type="SUPFAM" id="SSF46689">
    <property type="entry name" value="Homeodomain-like"/>
    <property type="match status" value="1"/>
</dbReference>
<gene>
    <name evidence="8" type="ORF">PHYEVI_LOCUS3770</name>
</gene>
<evidence type="ECO:0000256" key="1">
    <source>
        <dbReference type="ARBA" id="ARBA00004123"/>
    </source>
</evidence>
<dbReference type="PANTHER" id="PTHR22705">
    <property type="entry name" value="ZINC FINGER, ZZ DOMAIN CONTAINING 3"/>
    <property type="match status" value="1"/>
</dbReference>
<dbReference type="CDD" id="cd00167">
    <property type="entry name" value="SANT"/>
    <property type="match status" value="1"/>
</dbReference>
<keyword evidence="4" id="KW-0862">Zinc</keyword>
<keyword evidence="3 5" id="KW-0863">Zinc-finger</keyword>
<proteinExistence type="predicted"/>
<dbReference type="InterPro" id="IPR009057">
    <property type="entry name" value="Homeodomain-like_sf"/>
</dbReference>
<organism evidence="8 9">
    <name type="scientific">Phyllotreta striolata</name>
    <name type="common">Striped flea beetle</name>
    <name type="synonym">Crioceris striolata</name>
    <dbReference type="NCBI Taxonomy" id="444603"/>
    <lineage>
        <taxon>Eukaryota</taxon>
        <taxon>Metazoa</taxon>
        <taxon>Ecdysozoa</taxon>
        <taxon>Arthropoda</taxon>
        <taxon>Hexapoda</taxon>
        <taxon>Insecta</taxon>
        <taxon>Pterygota</taxon>
        <taxon>Neoptera</taxon>
        <taxon>Endopterygota</taxon>
        <taxon>Coleoptera</taxon>
        <taxon>Polyphaga</taxon>
        <taxon>Cucujiformia</taxon>
        <taxon>Chrysomeloidea</taxon>
        <taxon>Chrysomelidae</taxon>
        <taxon>Galerucinae</taxon>
        <taxon>Alticini</taxon>
        <taxon>Phyllotreta</taxon>
    </lineage>
</organism>
<dbReference type="InterPro" id="IPR001005">
    <property type="entry name" value="SANT/Myb"/>
</dbReference>
<dbReference type="InterPro" id="IPR037830">
    <property type="entry name" value="ZZZ3"/>
</dbReference>
<evidence type="ECO:0000259" key="7">
    <source>
        <dbReference type="PROSITE" id="PS50135"/>
    </source>
</evidence>
<dbReference type="SMART" id="SM00717">
    <property type="entry name" value="SANT"/>
    <property type="match status" value="1"/>
</dbReference>
<accession>A0A9N9TJH0</accession>
<dbReference type="PROSITE" id="PS50135">
    <property type="entry name" value="ZF_ZZ_2"/>
    <property type="match status" value="1"/>
</dbReference>
<dbReference type="GO" id="GO:0070461">
    <property type="term" value="C:SAGA-type complex"/>
    <property type="evidence" value="ECO:0007669"/>
    <property type="project" value="UniProtKB-ARBA"/>
</dbReference>
<dbReference type="OrthoDB" id="20473at2759"/>
<keyword evidence="2" id="KW-0479">Metal-binding</keyword>
<feature type="region of interest" description="Disordered" evidence="6">
    <location>
        <begin position="360"/>
        <end position="430"/>
    </location>
</feature>
<dbReference type="Gene3D" id="3.30.60.90">
    <property type="match status" value="1"/>
</dbReference>
<dbReference type="Pfam" id="PF00569">
    <property type="entry name" value="ZZ"/>
    <property type="match status" value="1"/>
</dbReference>
<dbReference type="GO" id="GO:0005634">
    <property type="term" value="C:nucleus"/>
    <property type="evidence" value="ECO:0007669"/>
    <property type="project" value="UniProtKB-SubCell"/>
</dbReference>
<evidence type="ECO:0000256" key="2">
    <source>
        <dbReference type="ARBA" id="ARBA00022723"/>
    </source>
</evidence>
<comment type="subcellular location">
    <subcellularLocation>
        <location evidence="1">Nucleus</location>
    </subcellularLocation>
</comment>
<evidence type="ECO:0000256" key="5">
    <source>
        <dbReference type="PROSITE-ProRule" id="PRU00228"/>
    </source>
</evidence>
<evidence type="ECO:0000256" key="3">
    <source>
        <dbReference type="ARBA" id="ARBA00022771"/>
    </source>
</evidence>
<dbReference type="GO" id="GO:0008270">
    <property type="term" value="F:zinc ion binding"/>
    <property type="evidence" value="ECO:0007669"/>
    <property type="project" value="UniProtKB-KW"/>
</dbReference>
<dbReference type="Pfam" id="PF00249">
    <property type="entry name" value="Myb_DNA-binding"/>
    <property type="match status" value="1"/>
</dbReference>
<dbReference type="Proteomes" id="UP001153712">
    <property type="component" value="Chromosome 13"/>
</dbReference>